<dbReference type="InterPro" id="IPR012337">
    <property type="entry name" value="RNaseH-like_sf"/>
</dbReference>
<comment type="caution">
    <text evidence="2">The sequence shown here is derived from an EMBL/GenBank/DDBJ whole genome shotgun (WGS) entry which is preliminary data.</text>
</comment>
<dbReference type="Pfam" id="PF13456">
    <property type="entry name" value="RVT_3"/>
    <property type="match status" value="1"/>
</dbReference>
<dbReference type="InterPro" id="IPR052929">
    <property type="entry name" value="RNase_H-like_EbsB-rel"/>
</dbReference>
<dbReference type="Gene3D" id="3.30.420.10">
    <property type="entry name" value="Ribonuclease H-like superfamily/Ribonuclease H"/>
    <property type="match status" value="1"/>
</dbReference>
<reference evidence="2 3" key="1">
    <citation type="submission" date="2021-03" db="EMBL/GenBank/DDBJ databases">
        <authorList>
            <person name="King G.J."/>
            <person name="Bancroft I."/>
            <person name="Baten A."/>
            <person name="Bloomfield J."/>
            <person name="Borpatragohain P."/>
            <person name="He Z."/>
            <person name="Irish N."/>
            <person name="Irwin J."/>
            <person name="Liu K."/>
            <person name="Mauleon R.P."/>
            <person name="Moore J."/>
            <person name="Morris R."/>
            <person name="Ostergaard L."/>
            <person name="Wang B."/>
            <person name="Wells R."/>
        </authorList>
    </citation>
    <scope>NUCLEOTIDE SEQUENCE [LARGE SCALE GENOMIC DNA]</scope>
    <source>
        <strain evidence="2">R-o-18</strain>
        <tissue evidence="2">Leaf</tissue>
    </source>
</reference>
<organism evidence="2 3">
    <name type="scientific">Brassica rapa subsp. trilocularis</name>
    <dbReference type="NCBI Taxonomy" id="1813537"/>
    <lineage>
        <taxon>Eukaryota</taxon>
        <taxon>Viridiplantae</taxon>
        <taxon>Streptophyta</taxon>
        <taxon>Embryophyta</taxon>
        <taxon>Tracheophyta</taxon>
        <taxon>Spermatophyta</taxon>
        <taxon>Magnoliopsida</taxon>
        <taxon>eudicotyledons</taxon>
        <taxon>Gunneridae</taxon>
        <taxon>Pentapetalae</taxon>
        <taxon>rosids</taxon>
        <taxon>malvids</taxon>
        <taxon>Brassicales</taxon>
        <taxon>Brassicaceae</taxon>
        <taxon>Brassiceae</taxon>
        <taxon>Brassica</taxon>
    </lineage>
</organism>
<gene>
    <name evidence="2" type="primary">A10p001950.1_BraROA</name>
    <name evidence="2" type="ORF">IGI04_039297</name>
</gene>
<protein>
    <recommendedName>
        <fullName evidence="1">RNase H type-1 domain-containing protein</fullName>
    </recommendedName>
</protein>
<dbReference type="SUPFAM" id="SSF53098">
    <property type="entry name" value="Ribonuclease H-like"/>
    <property type="match status" value="1"/>
</dbReference>
<keyword evidence="3" id="KW-1185">Reference proteome</keyword>
<name>A0ABQ7KL44_BRACM</name>
<evidence type="ECO:0000259" key="1">
    <source>
        <dbReference type="Pfam" id="PF13456"/>
    </source>
</evidence>
<sequence length="121" mass="13752">EQRTTGKRGTRFVYSSLVAEALALRSVVTECRRRDVKEVRFEADSAQLIQAINQRSPALEIYGIVEDIILEDIIRISEEFDVVVFSWIPRLRNCEADLLAKQALASFEQEVVVAVFMPPPN</sequence>
<dbReference type="InterPro" id="IPR002156">
    <property type="entry name" value="RNaseH_domain"/>
</dbReference>
<dbReference type="EMBL" id="JADBGQ010000010">
    <property type="protein sequence ID" value="KAG5374701.1"/>
    <property type="molecule type" value="Genomic_DNA"/>
</dbReference>
<feature type="non-terminal residue" evidence="2">
    <location>
        <position position="1"/>
    </location>
</feature>
<evidence type="ECO:0000313" key="3">
    <source>
        <dbReference type="Proteomes" id="UP000823674"/>
    </source>
</evidence>
<feature type="domain" description="RNase H type-1" evidence="1">
    <location>
        <begin position="14"/>
        <end position="103"/>
    </location>
</feature>
<dbReference type="PANTHER" id="PTHR47074:SF11">
    <property type="entry name" value="REVERSE TRANSCRIPTASE-LIKE PROTEIN"/>
    <property type="match status" value="1"/>
</dbReference>
<dbReference type="PANTHER" id="PTHR47074">
    <property type="entry name" value="BNAC02G40300D PROTEIN"/>
    <property type="match status" value="1"/>
</dbReference>
<dbReference type="InterPro" id="IPR036397">
    <property type="entry name" value="RNaseH_sf"/>
</dbReference>
<evidence type="ECO:0000313" key="2">
    <source>
        <dbReference type="EMBL" id="KAG5374701.1"/>
    </source>
</evidence>
<proteinExistence type="predicted"/>
<dbReference type="Proteomes" id="UP000823674">
    <property type="component" value="Chromosome A10"/>
</dbReference>
<accession>A0ABQ7KL44</accession>